<dbReference type="EMBL" id="CAIX01000033">
    <property type="protein sequence ID" value="CCI42409.1"/>
    <property type="molecule type" value="Genomic_DNA"/>
</dbReference>
<dbReference type="AlphaFoldDB" id="A0A024G7B7"/>
<gene>
    <name evidence="1" type="ORF">BN9_031930</name>
</gene>
<evidence type="ECO:0000313" key="1">
    <source>
        <dbReference type="EMBL" id="CCI42409.1"/>
    </source>
</evidence>
<organism evidence="1 2">
    <name type="scientific">Albugo candida</name>
    <dbReference type="NCBI Taxonomy" id="65357"/>
    <lineage>
        <taxon>Eukaryota</taxon>
        <taxon>Sar</taxon>
        <taxon>Stramenopiles</taxon>
        <taxon>Oomycota</taxon>
        <taxon>Peronosporomycetes</taxon>
        <taxon>Albuginales</taxon>
        <taxon>Albuginaceae</taxon>
        <taxon>Albugo</taxon>
    </lineage>
</organism>
<dbReference type="InParanoid" id="A0A024G7B7"/>
<name>A0A024G7B7_9STRA</name>
<comment type="caution">
    <text evidence="1">The sequence shown here is derived from an EMBL/GenBank/DDBJ whole genome shotgun (WGS) entry which is preliminary data.</text>
</comment>
<keyword evidence="2" id="KW-1185">Reference proteome</keyword>
<evidence type="ECO:0000313" key="2">
    <source>
        <dbReference type="Proteomes" id="UP000053237"/>
    </source>
</evidence>
<reference evidence="1 2" key="1">
    <citation type="submission" date="2012-05" db="EMBL/GenBank/DDBJ databases">
        <title>Recombination and specialization in a pathogen metapopulation.</title>
        <authorList>
            <person name="Gardiner A."/>
            <person name="Kemen E."/>
            <person name="Schultz-Larsen T."/>
            <person name="MacLean D."/>
            <person name="Van Oosterhout C."/>
            <person name="Jones J.D.G."/>
        </authorList>
    </citation>
    <scope>NUCLEOTIDE SEQUENCE [LARGE SCALE GENOMIC DNA]</scope>
    <source>
        <strain evidence="1 2">Ac Nc2</strain>
    </source>
</reference>
<accession>A0A024G7B7</accession>
<protein>
    <submittedName>
        <fullName evidence="1">Uncharacterized protein</fullName>
    </submittedName>
</protein>
<sequence>MSTRAHVRRTQCRSYKFFQRLDVFVSSTQTRFIGKRGTIKLQELLNTHFVARGMHFSTRRAIFSSQVECTLQSVLESISLLILMSNELATCDFLFRYSLTLSIASCNVLFTLLIRNKLTCLKLYISAEKCITLQLLLMTQPMKLNTTRNRIKLQNR</sequence>
<dbReference type="Proteomes" id="UP000053237">
    <property type="component" value="Unassembled WGS sequence"/>
</dbReference>
<proteinExistence type="predicted"/>